<feature type="compositionally biased region" description="Basic and acidic residues" evidence="1">
    <location>
        <begin position="178"/>
        <end position="191"/>
    </location>
</feature>
<evidence type="ECO:0000313" key="4">
    <source>
        <dbReference type="Proteomes" id="UP000762253"/>
    </source>
</evidence>
<evidence type="ECO:0000259" key="2">
    <source>
        <dbReference type="Pfam" id="PF14238"/>
    </source>
</evidence>
<dbReference type="Pfam" id="PF14238">
    <property type="entry name" value="DUF4340"/>
    <property type="match status" value="1"/>
</dbReference>
<accession>A0ABX1M5U3</accession>
<sequence length="261" mass="29041">MKLQRTTLILILLALGLGGFVYFHEIKNAPEPKEVKQQQKIFSFKEDDVQSLTVKTQNQTLNLERTDKSEEPKWMMKSPEVAPASSAIVGYLMNLLVEGKSDRIVSISPNQLAEFGLDQPQTTIDIKLKNQKTHQLILGKPDFNRRFLYAQIDPQNKPGGNNDVLLVSTDFENAVNRELSEWKQPIDDGKKPTPSIEKPIDDGKKPTPNTAKPIDDGKKPTPSIEKSTDDGKKPTPSSETSIDNGKKPTPNTDKPTPANSK</sequence>
<evidence type="ECO:0000256" key="1">
    <source>
        <dbReference type="SAM" id="MobiDB-lite"/>
    </source>
</evidence>
<comment type="caution">
    <text evidence="3">The sequence shown here is derived from an EMBL/GenBank/DDBJ whole genome shotgun (WGS) entry which is preliminary data.</text>
</comment>
<feature type="domain" description="DUF4340" evidence="2">
    <location>
        <begin position="74"/>
        <end position="183"/>
    </location>
</feature>
<proteinExistence type="predicted"/>
<dbReference type="Proteomes" id="UP000762253">
    <property type="component" value="Unassembled WGS sequence"/>
</dbReference>
<feature type="region of interest" description="Disordered" evidence="1">
    <location>
        <begin position="178"/>
        <end position="261"/>
    </location>
</feature>
<gene>
    <name evidence="3" type="ORF">DP115_14440</name>
</gene>
<dbReference type="EMBL" id="QMEC01000049">
    <property type="protein sequence ID" value="NMF63902.1"/>
    <property type="molecule type" value="Genomic_DNA"/>
</dbReference>
<evidence type="ECO:0000313" key="3">
    <source>
        <dbReference type="EMBL" id="NMF63902.1"/>
    </source>
</evidence>
<dbReference type="InterPro" id="IPR025641">
    <property type="entry name" value="DUF4340"/>
</dbReference>
<protein>
    <recommendedName>
        <fullName evidence="2">DUF4340 domain-containing protein</fullName>
    </recommendedName>
</protein>
<feature type="compositionally biased region" description="Low complexity" evidence="1">
    <location>
        <begin position="247"/>
        <end position="261"/>
    </location>
</feature>
<organism evidence="3 4">
    <name type="scientific">Brasilonema octagenarum UFV-OR1</name>
    <dbReference type="NCBI Taxonomy" id="417115"/>
    <lineage>
        <taxon>Bacteria</taxon>
        <taxon>Bacillati</taxon>
        <taxon>Cyanobacteriota</taxon>
        <taxon>Cyanophyceae</taxon>
        <taxon>Nostocales</taxon>
        <taxon>Scytonemataceae</taxon>
        <taxon>Brasilonema</taxon>
        <taxon>Octagenarum group</taxon>
    </lineage>
</organism>
<keyword evidence="4" id="KW-1185">Reference proteome</keyword>
<reference evidence="3 4" key="1">
    <citation type="submission" date="2018-06" db="EMBL/GenBank/DDBJ databases">
        <title>Comparative genomics of Brasilonema spp. strains.</title>
        <authorList>
            <person name="Alvarenga D.O."/>
            <person name="Fiore M.F."/>
            <person name="Varani A.M."/>
        </authorList>
    </citation>
    <scope>NUCLEOTIDE SEQUENCE [LARGE SCALE GENOMIC DNA]</scope>
    <source>
        <strain evidence="3 4">UFV-OR1</strain>
    </source>
</reference>
<name>A0ABX1M5U3_9CYAN</name>